<evidence type="ECO:0000256" key="1">
    <source>
        <dbReference type="ARBA" id="ARBA00004496"/>
    </source>
</evidence>
<dbReference type="InterPro" id="IPR036020">
    <property type="entry name" value="WW_dom_sf"/>
</dbReference>
<accession>A0AAV0QA42</accession>
<dbReference type="SUPFAM" id="SSF51045">
    <property type="entry name" value="WW domain"/>
    <property type="match status" value="1"/>
</dbReference>
<dbReference type="InterPro" id="IPR051105">
    <property type="entry name" value="WWC/KIBRA_Hippo_Reg"/>
</dbReference>
<evidence type="ECO:0000256" key="3">
    <source>
        <dbReference type="SAM" id="MobiDB-lite"/>
    </source>
</evidence>
<evidence type="ECO:0000313" key="5">
    <source>
        <dbReference type="EMBL" id="CAI0541243.1"/>
    </source>
</evidence>
<dbReference type="Proteomes" id="UP001154282">
    <property type="component" value="Unassembled WGS sequence"/>
</dbReference>
<dbReference type="PROSITE" id="PS50020">
    <property type="entry name" value="WW_DOMAIN_2"/>
    <property type="match status" value="1"/>
</dbReference>
<sequence>MEFTTELSLAPRNHSRKRKMSFDDCDRDRDPDHVVDLQILDREVMKNNRPLPLDWEQCLDLHSGTMYYFNRKTSRKSWNWPKDTYHDGENDQNSGSLDLELNISSSSSSSSNKYYNNNIVSDHHHHMKLHHHQIPASSPSPSEEGNFSTSDDKDNNNMVALACLNCHLLVILSKSSPCCPNCKYVHSLPPTIFHHNYPPQPNGHTKVQFPPKPISTLSLLN</sequence>
<feature type="domain" description="WW" evidence="4">
    <location>
        <begin position="49"/>
        <end position="83"/>
    </location>
</feature>
<evidence type="ECO:0000256" key="2">
    <source>
        <dbReference type="ARBA" id="ARBA00022490"/>
    </source>
</evidence>
<dbReference type="InterPro" id="IPR001202">
    <property type="entry name" value="WW_dom"/>
</dbReference>
<proteinExistence type="predicted"/>
<organism evidence="5 6">
    <name type="scientific">Linum tenue</name>
    <dbReference type="NCBI Taxonomy" id="586396"/>
    <lineage>
        <taxon>Eukaryota</taxon>
        <taxon>Viridiplantae</taxon>
        <taxon>Streptophyta</taxon>
        <taxon>Embryophyta</taxon>
        <taxon>Tracheophyta</taxon>
        <taxon>Spermatophyta</taxon>
        <taxon>Magnoliopsida</taxon>
        <taxon>eudicotyledons</taxon>
        <taxon>Gunneridae</taxon>
        <taxon>Pentapetalae</taxon>
        <taxon>rosids</taxon>
        <taxon>fabids</taxon>
        <taxon>Malpighiales</taxon>
        <taxon>Linaceae</taxon>
        <taxon>Linum</taxon>
    </lineage>
</organism>
<comment type="subcellular location">
    <subcellularLocation>
        <location evidence="1">Cytoplasm</location>
    </subcellularLocation>
</comment>
<gene>
    <name evidence="5" type="ORF">LITE_LOCUS42016</name>
</gene>
<dbReference type="AlphaFoldDB" id="A0AAV0QA42"/>
<keyword evidence="6" id="KW-1185">Reference proteome</keyword>
<comment type="caution">
    <text evidence="5">The sequence shown here is derived from an EMBL/GenBank/DDBJ whole genome shotgun (WGS) entry which is preliminary data.</text>
</comment>
<name>A0AAV0QA42_9ROSI</name>
<dbReference type="EMBL" id="CAMGYJ010000009">
    <property type="protein sequence ID" value="CAI0541243.1"/>
    <property type="molecule type" value="Genomic_DNA"/>
</dbReference>
<dbReference type="PANTHER" id="PTHR14791">
    <property type="entry name" value="BOMB/KIRA PROTEINS"/>
    <property type="match status" value="1"/>
</dbReference>
<evidence type="ECO:0000313" key="6">
    <source>
        <dbReference type="Proteomes" id="UP001154282"/>
    </source>
</evidence>
<protein>
    <recommendedName>
        <fullName evidence="4">WW domain-containing protein</fullName>
    </recommendedName>
</protein>
<dbReference type="GO" id="GO:0005737">
    <property type="term" value="C:cytoplasm"/>
    <property type="evidence" value="ECO:0007669"/>
    <property type="project" value="UniProtKB-SubCell"/>
</dbReference>
<feature type="region of interest" description="Disordered" evidence="3">
    <location>
        <begin position="126"/>
        <end position="152"/>
    </location>
</feature>
<dbReference type="PANTHER" id="PTHR14791:SF39">
    <property type="entry name" value="OS12G0233100 PROTEIN"/>
    <property type="match status" value="1"/>
</dbReference>
<feature type="compositionally biased region" description="Polar residues" evidence="3">
    <location>
        <begin position="135"/>
        <end position="149"/>
    </location>
</feature>
<dbReference type="Gene3D" id="2.20.70.10">
    <property type="match status" value="1"/>
</dbReference>
<feature type="region of interest" description="Disordered" evidence="3">
    <location>
        <begin position="89"/>
        <end position="111"/>
    </location>
</feature>
<evidence type="ECO:0000259" key="4">
    <source>
        <dbReference type="PROSITE" id="PS50020"/>
    </source>
</evidence>
<keyword evidence="2" id="KW-0963">Cytoplasm</keyword>
<reference evidence="5" key="1">
    <citation type="submission" date="2022-08" db="EMBL/GenBank/DDBJ databases">
        <authorList>
            <person name="Gutierrez-Valencia J."/>
        </authorList>
    </citation>
    <scope>NUCLEOTIDE SEQUENCE</scope>
</reference>